<gene>
    <name evidence="2" type="ORF">HQN59_17895</name>
</gene>
<evidence type="ECO:0000256" key="1">
    <source>
        <dbReference type="SAM" id="MobiDB-lite"/>
    </source>
</evidence>
<dbReference type="RefSeq" id="WP_176070472.1">
    <property type="nucleotide sequence ID" value="NZ_JABWMJ010000008.1"/>
</dbReference>
<protein>
    <submittedName>
        <fullName evidence="2">Uncharacterized protein</fullName>
    </submittedName>
</protein>
<feature type="region of interest" description="Disordered" evidence="1">
    <location>
        <begin position="1"/>
        <end position="23"/>
    </location>
</feature>
<reference evidence="2 3" key="1">
    <citation type="submission" date="2020-06" db="EMBL/GenBank/DDBJ databases">
        <title>Schlegella sp. ID0723 isolated from air conditioner.</title>
        <authorList>
            <person name="Kim D.Y."/>
            <person name="Kim D.-U."/>
        </authorList>
    </citation>
    <scope>NUCLEOTIDE SEQUENCE [LARGE SCALE GENOMIC DNA]</scope>
    <source>
        <strain evidence="2 3">ID0723</strain>
    </source>
</reference>
<accession>A0A7Y6NR15</accession>
<dbReference type="EMBL" id="JABWMJ010000008">
    <property type="protein sequence ID" value="NUZ07642.1"/>
    <property type="molecule type" value="Genomic_DNA"/>
</dbReference>
<keyword evidence="3" id="KW-1185">Reference proteome</keyword>
<organism evidence="2 3">
    <name type="scientific">Piscinibacter koreensis</name>
    <dbReference type="NCBI Taxonomy" id="2742824"/>
    <lineage>
        <taxon>Bacteria</taxon>
        <taxon>Pseudomonadati</taxon>
        <taxon>Pseudomonadota</taxon>
        <taxon>Betaproteobacteria</taxon>
        <taxon>Burkholderiales</taxon>
        <taxon>Sphaerotilaceae</taxon>
        <taxon>Piscinibacter</taxon>
    </lineage>
</organism>
<evidence type="ECO:0000313" key="3">
    <source>
        <dbReference type="Proteomes" id="UP000529637"/>
    </source>
</evidence>
<sequence length="64" mass="7019">MEKPKNTHGGAGRGQGRKPLQDGAESVIYPIRLTPAQREKVTRLGGAPWIRARIDKAREPGDTK</sequence>
<name>A0A7Y6NR15_9BURK</name>
<evidence type="ECO:0000313" key="2">
    <source>
        <dbReference type="EMBL" id="NUZ07642.1"/>
    </source>
</evidence>
<dbReference type="Proteomes" id="UP000529637">
    <property type="component" value="Unassembled WGS sequence"/>
</dbReference>
<comment type="caution">
    <text evidence="2">The sequence shown here is derived from an EMBL/GenBank/DDBJ whole genome shotgun (WGS) entry which is preliminary data.</text>
</comment>
<proteinExistence type="predicted"/>
<dbReference type="AlphaFoldDB" id="A0A7Y6NR15"/>